<dbReference type="Proteomes" id="UP000544090">
    <property type="component" value="Unassembled WGS sequence"/>
</dbReference>
<dbReference type="EMBL" id="JAAZSQ010000021">
    <property type="protein sequence ID" value="NKX56285.1"/>
    <property type="molecule type" value="Genomic_DNA"/>
</dbReference>
<gene>
    <name evidence="1" type="ORF">HGG74_17475</name>
</gene>
<name>A0A7X6K6Y2_9MICC</name>
<dbReference type="AlphaFoldDB" id="A0A7X6K6Y2"/>
<keyword evidence="2" id="KW-1185">Reference proteome</keyword>
<dbReference type="RefSeq" id="WP_168488433.1">
    <property type="nucleotide sequence ID" value="NZ_JAAZSQ010000021.1"/>
</dbReference>
<proteinExistence type="predicted"/>
<protein>
    <submittedName>
        <fullName evidence="1">Uncharacterized protein</fullName>
    </submittedName>
</protein>
<evidence type="ECO:0000313" key="2">
    <source>
        <dbReference type="Proteomes" id="UP000544090"/>
    </source>
</evidence>
<accession>A0A7X6K6Y2</accession>
<reference evidence="1 2" key="1">
    <citation type="submission" date="2020-04" db="EMBL/GenBank/DDBJ databases">
        <title>Arthrobacter sp. nov.</title>
        <authorList>
            <person name="Liu S."/>
        </authorList>
    </citation>
    <scope>NUCLEOTIDE SEQUENCE [LARGE SCALE GENOMIC DNA]</scope>
    <source>
        <strain evidence="1 2">E918</strain>
    </source>
</reference>
<comment type="caution">
    <text evidence="1">The sequence shown here is derived from an EMBL/GenBank/DDBJ whole genome shotgun (WGS) entry which is preliminary data.</text>
</comment>
<organism evidence="1 2">
    <name type="scientific">Arthrobacter mobilis</name>
    <dbReference type="NCBI Taxonomy" id="2724944"/>
    <lineage>
        <taxon>Bacteria</taxon>
        <taxon>Bacillati</taxon>
        <taxon>Actinomycetota</taxon>
        <taxon>Actinomycetes</taxon>
        <taxon>Micrococcales</taxon>
        <taxon>Micrococcaceae</taxon>
        <taxon>Arthrobacter</taxon>
    </lineage>
</organism>
<evidence type="ECO:0000313" key="1">
    <source>
        <dbReference type="EMBL" id="NKX56285.1"/>
    </source>
</evidence>
<sequence length="140" mass="15194">MDYGRLRRIDHDGKDGLRLARINGRGVLLPGFQGSGCNLPHDATLSMFAAMHWLPDLFVNPALSRYSAMVCHVLPAERQRLTSTRTCLLLILDRPVLVVAVRIAAGVKGESIEAIACYGAAVPKAGGSGERIQLHRHVSL</sequence>